<feature type="domain" description="AMP-dependent synthetase/ligase" evidence="7">
    <location>
        <begin position="26"/>
        <end position="425"/>
    </location>
</feature>
<gene>
    <name evidence="8" type="ORF">BSZ40_04145</name>
</gene>
<dbReference type="PANTHER" id="PTHR43272:SF32">
    <property type="entry name" value="AMP-DEPENDENT SYNTHETASE_LIGASE DOMAIN-CONTAINING PROTEIN"/>
    <property type="match status" value="1"/>
</dbReference>
<evidence type="ECO:0000256" key="2">
    <source>
        <dbReference type="ARBA" id="ARBA00022598"/>
    </source>
</evidence>
<evidence type="ECO:0000259" key="7">
    <source>
        <dbReference type="Pfam" id="PF00501"/>
    </source>
</evidence>
<evidence type="ECO:0000256" key="6">
    <source>
        <dbReference type="ARBA" id="ARBA00032875"/>
    </source>
</evidence>
<dbReference type="InterPro" id="IPR045851">
    <property type="entry name" value="AMP-bd_C_sf"/>
</dbReference>
<comment type="similarity">
    <text evidence="1">Belongs to the ATP-dependent AMP-binding enzyme family.</text>
</comment>
<dbReference type="STRING" id="52770.BSZ40_04145"/>
<keyword evidence="2 8" id="KW-0436">Ligase</keyword>
<dbReference type="GO" id="GO:0004467">
    <property type="term" value="F:long-chain fatty acid-CoA ligase activity"/>
    <property type="evidence" value="ECO:0007669"/>
    <property type="project" value="UniProtKB-EC"/>
</dbReference>
<evidence type="ECO:0000256" key="5">
    <source>
        <dbReference type="ARBA" id="ARBA00024484"/>
    </source>
</evidence>
<comment type="catalytic activity">
    <reaction evidence="5">
        <text>a long-chain fatty acid + ATP + CoA = a long-chain fatty acyl-CoA + AMP + diphosphate</text>
        <dbReference type="Rhea" id="RHEA:15421"/>
        <dbReference type="ChEBI" id="CHEBI:30616"/>
        <dbReference type="ChEBI" id="CHEBI:33019"/>
        <dbReference type="ChEBI" id="CHEBI:57287"/>
        <dbReference type="ChEBI" id="CHEBI:57560"/>
        <dbReference type="ChEBI" id="CHEBI:83139"/>
        <dbReference type="ChEBI" id="CHEBI:456215"/>
        <dbReference type="EC" id="6.2.1.3"/>
    </reaction>
    <physiologicalReaction direction="left-to-right" evidence="5">
        <dbReference type="Rhea" id="RHEA:15422"/>
    </physiologicalReaction>
</comment>
<evidence type="ECO:0000313" key="9">
    <source>
        <dbReference type="Proteomes" id="UP000185612"/>
    </source>
</evidence>
<dbReference type="SUPFAM" id="SSF56801">
    <property type="entry name" value="Acetyl-CoA synthetase-like"/>
    <property type="match status" value="1"/>
</dbReference>
<protein>
    <recommendedName>
        <fullName evidence="6">Acyl-CoA synthetase</fullName>
    </recommendedName>
</protein>
<organism evidence="8 9">
    <name type="scientific">Buchananella hordeovulneris</name>
    <dbReference type="NCBI Taxonomy" id="52770"/>
    <lineage>
        <taxon>Bacteria</taxon>
        <taxon>Bacillati</taxon>
        <taxon>Actinomycetota</taxon>
        <taxon>Actinomycetes</taxon>
        <taxon>Actinomycetales</taxon>
        <taxon>Actinomycetaceae</taxon>
        <taxon>Buchananella</taxon>
    </lineage>
</organism>
<dbReference type="FunCoup" id="A0A1Q5PXR9">
    <property type="interactions" value="73"/>
</dbReference>
<dbReference type="Gene3D" id="3.30.300.30">
    <property type="match status" value="1"/>
</dbReference>
<accession>A0A1Q5PXR9</accession>
<dbReference type="Gene3D" id="3.40.50.12780">
    <property type="entry name" value="N-terminal domain of ligase-like"/>
    <property type="match status" value="1"/>
</dbReference>
<dbReference type="Pfam" id="PF00501">
    <property type="entry name" value="AMP-binding"/>
    <property type="match status" value="1"/>
</dbReference>
<dbReference type="Proteomes" id="UP000185612">
    <property type="component" value="Unassembled WGS sequence"/>
</dbReference>
<dbReference type="AlphaFoldDB" id="A0A1Q5PXR9"/>
<name>A0A1Q5PXR9_9ACTO</name>
<evidence type="ECO:0000256" key="3">
    <source>
        <dbReference type="ARBA" id="ARBA00022832"/>
    </source>
</evidence>
<proteinExistence type="inferred from homology"/>
<keyword evidence="4" id="KW-0443">Lipid metabolism</keyword>
<dbReference type="EMBL" id="MQVS01000003">
    <property type="protein sequence ID" value="OKL52235.1"/>
    <property type="molecule type" value="Genomic_DNA"/>
</dbReference>
<evidence type="ECO:0000313" key="8">
    <source>
        <dbReference type="EMBL" id="OKL52235.1"/>
    </source>
</evidence>
<dbReference type="InParanoid" id="A0A1Q5PXR9"/>
<dbReference type="InterPro" id="IPR000873">
    <property type="entry name" value="AMP-dep_synth/lig_dom"/>
</dbReference>
<dbReference type="Pfam" id="PF23562">
    <property type="entry name" value="AMP-binding_C_3"/>
    <property type="match status" value="1"/>
</dbReference>
<reference evidence="9" key="1">
    <citation type="submission" date="2016-12" db="EMBL/GenBank/DDBJ databases">
        <authorList>
            <person name="Meng X."/>
        </authorList>
    </citation>
    <scope>NUCLEOTIDE SEQUENCE [LARGE SCALE GENOMIC DNA]</scope>
    <source>
        <strain evidence="9">DSM 20732</strain>
    </source>
</reference>
<evidence type="ECO:0000256" key="4">
    <source>
        <dbReference type="ARBA" id="ARBA00023098"/>
    </source>
</evidence>
<dbReference type="PROSITE" id="PS00455">
    <property type="entry name" value="AMP_BINDING"/>
    <property type="match status" value="1"/>
</dbReference>
<dbReference type="InterPro" id="IPR020845">
    <property type="entry name" value="AMP-binding_CS"/>
</dbReference>
<comment type="caution">
    <text evidence="8">The sequence shown here is derived from an EMBL/GenBank/DDBJ whole genome shotgun (WGS) entry which is preliminary data.</text>
</comment>
<dbReference type="InterPro" id="IPR042099">
    <property type="entry name" value="ANL_N_sf"/>
</dbReference>
<evidence type="ECO:0000256" key="1">
    <source>
        <dbReference type="ARBA" id="ARBA00006432"/>
    </source>
</evidence>
<keyword evidence="9" id="KW-1185">Reference proteome</keyword>
<dbReference type="CDD" id="cd05907">
    <property type="entry name" value="VL_LC_FACS_like"/>
    <property type="match status" value="1"/>
</dbReference>
<keyword evidence="3" id="KW-0276">Fatty acid metabolism</keyword>
<dbReference type="GO" id="GO:0016020">
    <property type="term" value="C:membrane"/>
    <property type="evidence" value="ECO:0007669"/>
    <property type="project" value="TreeGrafter"/>
</dbReference>
<dbReference type="PANTHER" id="PTHR43272">
    <property type="entry name" value="LONG-CHAIN-FATTY-ACID--COA LIGASE"/>
    <property type="match status" value="1"/>
</dbReference>
<sequence>MQEHSSPALVEVSADQTLPHLLDARVARDPHGVIVERKTTVGGWQKVRASEYQRQARALAKGLLAAGAGPGERVAIMAHTSYDWTLIDVACWYAGLVVVPIYETSSAEQVEWILSNAQVRLVFVEDANTAAVVELARANNPQVREVFELQQGAIEAVTKRGQAVTDEDLAARTAALTTDSLMTIIHTSGTTGRPKGVELTHGNFAWLCLNGLPWLADVINHRDSRLLLFLPLAHVYARLLEVLALLGPGVLGHTPGPATLLDDLAGFGPSYVLAVPRVFEKIYNSADAKAGSGVKLKLFRWAAKTAIAYSRALDKPSGPSAALRAQYKLATVLVLKKITRLLGPRAKYAISGGGPLGERLGHFYRGMGLQILEGYGLTETTAPISVNTPTLNKVGTVGPVIPSAAVRISPEGEIQLKGPTVFARYHNDPEATAAAFDDGWFRTGDIGTLDADGYIRITGRAKELIVTAGGKNVAPTVLEDRLRGHPLVSQVVVVGDNRPFVAALVTLDREMLPGWLKNHGLPEMGVAAAANHPQVLAALERAVERTNQAVSRAESIRKIQVLDTDFTEANGLLTPSMKVRRHLVHQQFASEIEQLYAGVTTGPAEG</sequence>